<feature type="binding site" evidence="9">
    <location>
        <position position="162"/>
    </location>
    <ligand>
        <name>2-[(2R,5Z)-2-carboxy-4-methylthiazol-5(2H)-ylidene]ethyl phosphate</name>
        <dbReference type="ChEBI" id="CHEBI:62899"/>
    </ligand>
</feature>
<dbReference type="UniPathway" id="UPA00060">
    <property type="reaction ID" value="UER00141"/>
</dbReference>
<feature type="domain" description="Thiamine phosphate synthase/TenI" evidence="10">
    <location>
        <begin position="6"/>
        <end position="184"/>
    </location>
</feature>
<dbReference type="CDD" id="cd00564">
    <property type="entry name" value="TMP_TenI"/>
    <property type="match status" value="1"/>
</dbReference>
<dbReference type="SUPFAM" id="SSF51391">
    <property type="entry name" value="Thiamin phosphate synthase"/>
    <property type="match status" value="1"/>
</dbReference>
<dbReference type="Proteomes" id="UP000194946">
    <property type="component" value="Unassembled WGS sequence"/>
</dbReference>
<evidence type="ECO:0000256" key="4">
    <source>
        <dbReference type="ARBA" id="ARBA00022842"/>
    </source>
</evidence>
<dbReference type="PANTHER" id="PTHR20857:SF23">
    <property type="entry name" value="THIAMINE BIOSYNTHETIC BIFUNCTIONAL ENZYME"/>
    <property type="match status" value="1"/>
</dbReference>
<protein>
    <recommendedName>
        <fullName evidence="9">Thiamine-phosphate synthase</fullName>
        <shortName evidence="9">TP synthase</shortName>
        <shortName evidence="9">TPS</shortName>
        <ecNumber evidence="9">2.5.1.3</ecNumber>
    </recommendedName>
    <alternativeName>
        <fullName evidence="9">Thiamine-phosphate pyrophosphorylase</fullName>
        <shortName evidence="9">TMP pyrophosphorylase</shortName>
        <shortName evidence="9">TMP-PPase</shortName>
    </alternativeName>
</protein>
<comment type="caution">
    <text evidence="11">The sequence shown here is derived from an EMBL/GenBank/DDBJ whole genome shotgun (WGS) entry which is preliminary data.</text>
</comment>
<feature type="binding site" evidence="9">
    <location>
        <position position="68"/>
    </location>
    <ligand>
        <name>4-amino-2-methyl-5-(diphosphooxymethyl)pyrimidine</name>
        <dbReference type="ChEBI" id="CHEBI:57841"/>
    </ligand>
</feature>
<feature type="binding site" evidence="9">
    <location>
        <position position="107"/>
    </location>
    <ligand>
        <name>4-amino-2-methyl-5-(diphosphooxymethyl)pyrimidine</name>
        <dbReference type="ChEBI" id="CHEBI:57841"/>
    </ligand>
</feature>
<dbReference type="Pfam" id="PF02581">
    <property type="entry name" value="TMP-TENI"/>
    <property type="match status" value="1"/>
</dbReference>
<feature type="binding site" evidence="9">
    <location>
        <position position="69"/>
    </location>
    <ligand>
        <name>Mg(2+)</name>
        <dbReference type="ChEBI" id="CHEBI:18420"/>
    </ligand>
</feature>
<evidence type="ECO:0000313" key="11">
    <source>
        <dbReference type="EMBL" id="OUI78892.1"/>
    </source>
</evidence>
<keyword evidence="5 9" id="KW-0784">Thiamine biosynthesis</keyword>
<dbReference type="RefSeq" id="WP_086631999.1">
    <property type="nucleotide sequence ID" value="NZ_JOPB01000003.1"/>
</dbReference>
<keyword evidence="12" id="KW-1185">Reference proteome</keyword>
<evidence type="ECO:0000256" key="5">
    <source>
        <dbReference type="ARBA" id="ARBA00022977"/>
    </source>
</evidence>
<name>A0A251ZW77_9PROT</name>
<dbReference type="InterPro" id="IPR013785">
    <property type="entry name" value="Aldolase_TIM"/>
</dbReference>
<dbReference type="GO" id="GO:0005737">
    <property type="term" value="C:cytoplasm"/>
    <property type="evidence" value="ECO:0007669"/>
    <property type="project" value="TreeGrafter"/>
</dbReference>
<comment type="catalytic activity">
    <reaction evidence="8 9">
        <text>2-[(2R,5Z)-2-carboxy-4-methylthiazol-5(2H)-ylidene]ethyl phosphate + 4-amino-2-methyl-5-(diphosphooxymethyl)pyrimidine + 2 H(+) = thiamine phosphate + CO2 + diphosphate</text>
        <dbReference type="Rhea" id="RHEA:47844"/>
        <dbReference type="ChEBI" id="CHEBI:15378"/>
        <dbReference type="ChEBI" id="CHEBI:16526"/>
        <dbReference type="ChEBI" id="CHEBI:33019"/>
        <dbReference type="ChEBI" id="CHEBI:37575"/>
        <dbReference type="ChEBI" id="CHEBI:57841"/>
        <dbReference type="ChEBI" id="CHEBI:62899"/>
        <dbReference type="EC" id="2.5.1.3"/>
    </reaction>
</comment>
<comment type="caution">
    <text evidence="9">Lacks conserved residue(s) required for the propagation of feature annotation.</text>
</comment>
<keyword evidence="4 9" id="KW-0460">Magnesium</keyword>
<accession>A0A251ZW77</accession>
<evidence type="ECO:0000256" key="2">
    <source>
        <dbReference type="ARBA" id="ARBA00022679"/>
    </source>
</evidence>
<evidence type="ECO:0000256" key="8">
    <source>
        <dbReference type="ARBA" id="ARBA00047883"/>
    </source>
</evidence>
<feature type="binding site" evidence="9">
    <location>
        <position position="88"/>
    </location>
    <ligand>
        <name>Mg(2+)</name>
        <dbReference type="ChEBI" id="CHEBI:18420"/>
    </ligand>
</feature>
<dbReference type="EC" id="2.5.1.3" evidence="9"/>
<dbReference type="GO" id="GO:0009229">
    <property type="term" value="P:thiamine diphosphate biosynthetic process"/>
    <property type="evidence" value="ECO:0007669"/>
    <property type="project" value="UniProtKB-UniRule"/>
</dbReference>
<evidence type="ECO:0000256" key="7">
    <source>
        <dbReference type="ARBA" id="ARBA00047851"/>
    </source>
</evidence>
<feature type="binding site" evidence="9">
    <location>
        <begin position="36"/>
        <end position="40"/>
    </location>
    <ligand>
        <name>4-amino-2-methyl-5-(diphosphooxymethyl)pyrimidine</name>
        <dbReference type="ChEBI" id="CHEBI:57841"/>
    </ligand>
</feature>
<evidence type="ECO:0000259" key="10">
    <source>
        <dbReference type="Pfam" id="PF02581"/>
    </source>
</evidence>
<evidence type="ECO:0000256" key="1">
    <source>
        <dbReference type="ARBA" id="ARBA00005165"/>
    </source>
</evidence>
<evidence type="ECO:0000256" key="3">
    <source>
        <dbReference type="ARBA" id="ARBA00022723"/>
    </source>
</evidence>
<proteinExistence type="inferred from homology"/>
<keyword evidence="3 9" id="KW-0479">Metal-binding</keyword>
<gene>
    <name evidence="9" type="primary">thiE</name>
    <name evidence="11" type="ORF">HK18_05740</name>
</gene>
<evidence type="ECO:0000256" key="9">
    <source>
        <dbReference type="HAMAP-Rule" id="MF_00097"/>
    </source>
</evidence>
<dbReference type="EMBL" id="JOPB01000003">
    <property type="protein sequence ID" value="OUI78892.1"/>
    <property type="molecule type" value="Genomic_DNA"/>
</dbReference>
<dbReference type="InterPro" id="IPR034291">
    <property type="entry name" value="TMP_synthase"/>
</dbReference>
<evidence type="ECO:0000256" key="6">
    <source>
        <dbReference type="ARBA" id="ARBA00047334"/>
    </source>
</evidence>
<dbReference type="HAMAP" id="MF_00097">
    <property type="entry name" value="TMP_synthase"/>
    <property type="match status" value="1"/>
</dbReference>
<comment type="function">
    <text evidence="9">Condenses 4-methyl-5-(beta-hydroxyethyl)thiazole monophosphate (THZ-P) and 2-methyl-4-amino-5-hydroxymethyl pyrimidine pyrophosphate (HMP-PP) to form thiamine monophosphate (TMP).</text>
</comment>
<dbReference type="Gene3D" id="3.20.20.70">
    <property type="entry name" value="Aldolase class I"/>
    <property type="match status" value="1"/>
</dbReference>
<dbReference type="GO" id="GO:0009228">
    <property type="term" value="P:thiamine biosynthetic process"/>
    <property type="evidence" value="ECO:0007669"/>
    <property type="project" value="UniProtKB-KW"/>
</dbReference>
<sequence length="210" mass="22925">MNPCELYLLTPPSLDPFKFKPLLIEALDAGPVAAVQLRLKDVSDDEIRKAIDILRPVVQDHDIAFILNDRPDLAKECGCDGAHIDMADTPIELVRAQLGDDLQLGVSCYDSRDIAMKAGEKGADYITFGPFFPSKDTNIRAPVDLLSWWFEMMEIPVVATGGITAENCKPLVKAGTDFLSVSGAVWNHTGGPTQGVKSILKAIQETENEK</sequence>
<dbReference type="InterPro" id="IPR022998">
    <property type="entry name" value="ThiamineP_synth_TenI"/>
</dbReference>
<comment type="cofactor">
    <cofactor evidence="9">
        <name>Mg(2+)</name>
        <dbReference type="ChEBI" id="CHEBI:18420"/>
    </cofactor>
    <text evidence="9">Binds 1 Mg(2+) ion per subunit.</text>
</comment>
<evidence type="ECO:0000313" key="12">
    <source>
        <dbReference type="Proteomes" id="UP000194946"/>
    </source>
</evidence>
<organism evidence="11 12">
    <name type="scientific">Commensalibacter intestini</name>
    <dbReference type="NCBI Taxonomy" id="479936"/>
    <lineage>
        <taxon>Bacteria</taxon>
        <taxon>Pseudomonadati</taxon>
        <taxon>Pseudomonadota</taxon>
        <taxon>Alphaproteobacteria</taxon>
        <taxon>Acetobacterales</taxon>
        <taxon>Acetobacteraceae</taxon>
    </lineage>
</organism>
<dbReference type="GO" id="GO:0000287">
    <property type="term" value="F:magnesium ion binding"/>
    <property type="evidence" value="ECO:0007669"/>
    <property type="project" value="UniProtKB-UniRule"/>
</dbReference>
<comment type="catalytic activity">
    <reaction evidence="6 9">
        <text>4-methyl-5-(2-phosphooxyethyl)-thiazole + 4-amino-2-methyl-5-(diphosphooxymethyl)pyrimidine + H(+) = thiamine phosphate + diphosphate</text>
        <dbReference type="Rhea" id="RHEA:22328"/>
        <dbReference type="ChEBI" id="CHEBI:15378"/>
        <dbReference type="ChEBI" id="CHEBI:33019"/>
        <dbReference type="ChEBI" id="CHEBI:37575"/>
        <dbReference type="ChEBI" id="CHEBI:57841"/>
        <dbReference type="ChEBI" id="CHEBI:58296"/>
        <dbReference type="EC" id="2.5.1.3"/>
    </reaction>
</comment>
<dbReference type="PANTHER" id="PTHR20857">
    <property type="entry name" value="THIAMINE-PHOSPHATE PYROPHOSPHORYLASE"/>
    <property type="match status" value="1"/>
</dbReference>
<reference evidence="12" key="1">
    <citation type="submission" date="2014-06" db="EMBL/GenBank/DDBJ databases">
        <authorList>
            <person name="Winans N.J."/>
            <person name="Newell P.D."/>
            <person name="Douglas A.E."/>
        </authorList>
    </citation>
    <scope>NUCLEOTIDE SEQUENCE [LARGE SCALE GENOMIC DNA]</scope>
    <source>
        <strain evidence="12">DmL_052</strain>
    </source>
</reference>
<dbReference type="InterPro" id="IPR036206">
    <property type="entry name" value="ThiamineP_synth_sf"/>
</dbReference>
<dbReference type="AlphaFoldDB" id="A0A251ZW77"/>
<comment type="similarity">
    <text evidence="9">Belongs to the thiamine-phosphate synthase family.</text>
</comment>
<keyword evidence="2 9" id="KW-0808">Transferase</keyword>
<dbReference type="GO" id="GO:0004789">
    <property type="term" value="F:thiamine-phosphate diphosphorylase activity"/>
    <property type="evidence" value="ECO:0007669"/>
    <property type="project" value="UniProtKB-UniRule"/>
</dbReference>
<comment type="pathway">
    <text evidence="1 9">Cofactor biosynthesis; thiamine diphosphate biosynthesis; thiamine phosphate from 4-amino-2-methyl-5-diphosphomethylpyrimidine and 4-methyl-5-(2-phosphoethyl)-thiazole: step 1/1.</text>
</comment>
<comment type="catalytic activity">
    <reaction evidence="7 9">
        <text>2-(2-carboxy-4-methylthiazol-5-yl)ethyl phosphate + 4-amino-2-methyl-5-(diphosphooxymethyl)pyrimidine + 2 H(+) = thiamine phosphate + CO2 + diphosphate</text>
        <dbReference type="Rhea" id="RHEA:47848"/>
        <dbReference type="ChEBI" id="CHEBI:15378"/>
        <dbReference type="ChEBI" id="CHEBI:16526"/>
        <dbReference type="ChEBI" id="CHEBI:33019"/>
        <dbReference type="ChEBI" id="CHEBI:37575"/>
        <dbReference type="ChEBI" id="CHEBI:57841"/>
        <dbReference type="ChEBI" id="CHEBI:62890"/>
        <dbReference type="EC" id="2.5.1.3"/>
    </reaction>
</comment>